<organism evidence="2 3">
    <name type="scientific">Cercospora beticola</name>
    <name type="common">Sugarbeet leaf spot fungus</name>
    <dbReference type="NCBI Taxonomy" id="122368"/>
    <lineage>
        <taxon>Eukaryota</taxon>
        <taxon>Fungi</taxon>
        <taxon>Dikarya</taxon>
        <taxon>Ascomycota</taxon>
        <taxon>Pezizomycotina</taxon>
        <taxon>Dothideomycetes</taxon>
        <taxon>Dothideomycetidae</taxon>
        <taxon>Mycosphaerellales</taxon>
        <taxon>Mycosphaerellaceae</taxon>
        <taxon>Cercospora</taxon>
    </lineage>
</organism>
<evidence type="ECO:0000256" key="1">
    <source>
        <dbReference type="SAM" id="MobiDB-lite"/>
    </source>
</evidence>
<protein>
    <submittedName>
        <fullName evidence="2">Uncharacterized protein</fullName>
    </submittedName>
</protein>
<evidence type="ECO:0000313" key="3">
    <source>
        <dbReference type="Proteomes" id="UP000230605"/>
    </source>
</evidence>
<dbReference type="AlphaFoldDB" id="A0A2G5I5R8"/>
<dbReference type="Proteomes" id="UP000230605">
    <property type="component" value="Chromosome 3"/>
</dbReference>
<feature type="compositionally biased region" description="Basic residues" evidence="1">
    <location>
        <begin position="1"/>
        <end position="12"/>
    </location>
</feature>
<feature type="region of interest" description="Disordered" evidence="1">
    <location>
        <begin position="1"/>
        <end position="21"/>
    </location>
</feature>
<feature type="region of interest" description="Disordered" evidence="1">
    <location>
        <begin position="53"/>
        <end position="80"/>
    </location>
</feature>
<name>A0A2G5I5R8_CERBT</name>
<accession>A0A2G5I5R8</accession>
<evidence type="ECO:0000313" key="2">
    <source>
        <dbReference type="EMBL" id="PIB00112.1"/>
    </source>
</evidence>
<dbReference type="EMBL" id="LKMD01000101">
    <property type="protein sequence ID" value="PIB00112.1"/>
    <property type="molecule type" value="Genomic_DNA"/>
</dbReference>
<comment type="caution">
    <text evidence="2">The sequence shown here is derived from an EMBL/GenBank/DDBJ whole genome shotgun (WGS) entry which is preliminary data.</text>
</comment>
<sequence>MTRSKTRRKSRSRVQATISSMLRGQELRQSLHALPPVLKRMQQTLQRMSRLKMTPLPSRSKTRSTKSLTRLTRKSVPPKHREAFLEKSGVRMRNQNGACAWLTVIGQRACCVF</sequence>
<proteinExistence type="predicted"/>
<reference evidence="2 3" key="1">
    <citation type="submission" date="2015-10" db="EMBL/GenBank/DDBJ databases">
        <title>The cercosporin biosynthetic gene cluster was horizontally transferred to several fungal lineages and shown to be expanded in Cercospora beticola based on microsynteny with recipient genomes.</title>
        <authorList>
            <person name="De Jonge R."/>
            <person name="Ebert M.K."/>
            <person name="Suttle J.C."/>
            <person name="Jurick Ii W.M."/>
            <person name="Secor G.A."/>
            <person name="Thomma B.P."/>
            <person name="Van De Peer Y."/>
            <person name="Bolton M.D."/>
        </authorList>
    </citation>
    <scope>NUCLEOTIDE SEQUENCE [LARGE SCALE GENOMIC DNA]</scope>
    <source>
        <strain evidence="2 3">09-40</strain>
    </source>
</reference>
<gene>
    <name evidence="2" type="ORF">CB0940_03158</name>
</gene>